<dbReference type="GO" id="GO:0008276">
    <property type="term" value="F:protein methyltransferase activity"/>
    <property type="evidence" value="ECO:0007669"/>
    <property type="project" value="InterPro"/>
</dbReference>
<evidence type="ECO:0008006" key="3">
    <source>
        <dbReference type="Google" id="ProtNLM"/>
    </source>
</evidence>
<dbReference type="InterPro" id="IPR038899">
    <property type="entry name" value="METTL22"/>
</dbReference>
<dbReference type="CDD" id="cd02440">
    <property type="entry name" value="AdoMet_MTases"/>
    <property type="match status" value="1"/>
</dbReference>
<protein>
    <recommendedName>
        <fullName evidence="3">Methyltransferase-like protein 22</fullName>
    </recommendedName>
</protein>
<dbReference type="SUPFAM" id="SSF53335">
    <property type="entry name" value="S-adenosyl-L-methionine-dependent methyltransferases"/>
    <property type="match status" value="1"/>
</dbReference>
<sequence>MSNKLEVQSEIFRENTNSTSVSSNTLVTTSFNFKYPPDFPYISGKEAEVDEDGDLLVCRRPVQGVIKIEHSLSTPLATVGLQVWRGALLLADFILHHGMKTFLDKNVLEVGAGMGLTSIVASIFAKRVVATDVDIGGILALLKKNFDANKALAKSCIQIFPLNFYERNWNFELEKAIKECNIILAADVIYDNDVTEEFVKSIEKMLSTPKILYICLERRYVFTLDDLDTVAPCYEHFWKYFDQTRTKPSNKSWMVEQVPLDFPQYFQYDRNKHLILWKITKP</sequence>
<proteinExistence type="predicted"/>
<name>A0A9P0AHA5_BEMTA</name>
<dbReference type="GO" id="GO:0005634">
    <property type="term" value="C:nucleus"/>
    <property type="evidence" value="ECO:0007669"/>
    <property type="project" value="TreeGrafter"/>
</dbReference>
<dbReference type="Gene3D" id="3.40.50.150">
    <property type="entry name" value="Vaccinia Virus protein VP39"/>
    <property type="match status" value="1"/>
</dbReference>
<dbReference type="EMBL" id="OU963866">
    <property type="protein sequence ID" value="CAH0390705.1"/>
    <property type="molecule type" value="Genomic_DNA"/>
</dbReference>
<organism evidence="1 2">
    <name type="scientific">Bemisia tabaci</name>
    <name type="common">Sweetpotato whitefly</name>
    <name type="synonym">Aleurodes tabaci</name>
    <dbReference type="NCBI Taxonomy" id="7038"/>
    <lineage>
        <taxon>Eukaryota</taxon>
        <taxon>Metazoa</taxon>
        <taxon>Ecdysozoa</taxon>
        <taxon>Arthropoda</taxon>
        <taxon>Hexapoda</taxon>
        <taxon>Insecta</taxon>
        <taxon>Pterygota</taxon>
        <taxon>Neoptera</taxon>
        <taxon>Paraneoptera</taxon>
        <taxon>Hemiptera</taxon>
        <taxon>Sternorrhyncha</taxon>
        <taxon>Aleyrodoidea</taxon>
        <taxon>Aleyrodidae</taxon>
        <taxon>Aleyrodinae</taxon>
        <taxon>Bemisia</taxon>
    </lineage>
</organism>
<accession>A0A9P0AHA5</accession>
<dbReference type="Proteomes" id="UP001152759">
    <property type="component" value="Chromosome 5"/>
</dbReference>
<gene>
    <name evidence="1" type="ORF">BEMITA_LOCUS9407</name>
</gene>
<evidence type="ECO:0000313" key="1">
    <source>
        <dbReference type="EMBL" id="CAH0390705.1"/>
    </source>
</evidence>
<reference evidence="1" key="1">
    <citation type="submission" date="2021-12" db="EMBL/GenBank/DDBJ databases">
        <authorList>
            <person name="King R."/>
        </authorList>
    </citation>
    <scope>NUCLEOTIDE SEQUENCE</scope>
</reference>
<keyword evidence="2" id="KW-1185">Reference proteome</keyword>
<dbReference type="Pfam" id="PF10294">
    <property type="entry name" value="Methyltransf_16"/>
    <property type="match status" value="1"/>
</dbReference>
<dbReference type="PANTHER" id="PTHR23108">
    <property type="entry name" value="METHYLTRANSFERASE-RELATED"/>
    <property type="match status" value="1"/>
</dbReference>
<evidence type="ECO:0000313" key="2">
    <source>
        <dbReference type="Proteomes" id="UP001152759"/>
    </source>
</evidence>
<dbReference type="InterPro" id="IPR019410">
    <property type="entry name" value="Methyltransf_16"/>
</dbReference>
<dbReference type="InterPro" id="IPR029063">
    <property type="entry name" value="SAM-dependent_MTases_sf"/>
</dbReference>
<dbReference type="PANTHER" id="PTHR23108:SF0">
    <property type="entry name" value="METHYLTRANSFERASE-LIKE PROTEIN 22"/>
    <property type="match status" value="1"/>
</dbReference>
<dbReference type="AlphaFoldDB" id="A0A9P0AHA5"/>